<evidence type="ECO:0000313" key="2">
    <source>
        <dbReference type="EMBL" id="PPU65603.1"/>
    </source>
</evidence>
<name>A0A2S7CVJ3_9XANT</name>
<sequence length="69" mass="7178">MKYIGRGRGALPACGTRREPIHGGSVAASMPPHGPASGEGTAPDSGRRSLEKLSVVRRASGMETMLMTQ</sequence>
<protein>
    <submittedName>
        <fullName evidence="2">Uncharacterized protein</fullName>
    </submittedName>
</protein>
<dbReference type="OrthoDB" id="6009227at2"/>
<proteinExistence type="predicted"/>
<organism evidence="2 3">
    <name type="scientific">Xanthomonas codiaei</name>
    <dbReference type="NCBI Taxonomy" id="56463"/>
    <lineage>
        <taxon>Bacteria</taxon>
        <taxon>Pseudomonadati</taxon>
        <taxon>Pseudomonadota</taxon>
        <taxon>Gammaproteobacteria</taxon>
        <taxon>Lysobacterales</taxon>
        <taxon>Lysobacteraceae</taxon>
        <taxon>Xanthomonas</taxon>
    </lineage>
</organism>
<evidence type="ECO:0000256" key="1">
    <source>
        <dbReference type="SAM" id="MobiDB-lite"/>
    </source>
</evidence>
<evidence type="ECO:0000313" key="3">
    <source>
        <dbReference type="Proteomes" id="UP000237872"/>
    </source>
</evidence>
<gene>
    <name evidence="2" type="ORF">XcodCFBP4690_03690</name>
</gene>
<accession>A0A2S7CVJ3</accession>
<dbReference type="Proteomes" id="UP000237872">
    <property type="component" value="Unassembled WGS sequence"/>
</dbReference>
<dbReference type="EMBL" id="MDEC01000004">
    <property type="protein sequence ID" value="PPU65603.1"/>
    <property type="molecule type" value="Genomic_DNA"/>
</dbReference>
<dbReference type="AlphaFoldDB" id="A0A2S7CVJ3"/>
<reference evidence="2 3" key="1">
    <citation type="submission" date="2016-08" db="EMBL/GenBank/DDBJ databases">
        <authorList>
            <person name="Seilhamer J.J."/>
        </authorList>
    </citation>
    <scope>NUCLEOTIDE SEQUENCE [LARGE SCALE GENOMIC DNA]</scope>
    <source>
        <strain evidence="2 3">CFBP4690</strain>
    </source>
</reference>
<feature type="region of interest" description="Disordered" evidence="1">
    <location>
        <begin position="1"/>
        <end position="50"/>
    </location>
</feature>
<comment type="caution">
    <text evidence="2">The sequence shown here is derived from an EMBL/GenBank/DDBJ whole genome shotgun (WGS) entry which is preliminary data.</text>
</comment>